<keyword evidence="5" id="KW-1185">Reference proteome</keyword>
<dbReference type="Gene3D" id="3.40.50.12780">
    <property type="entry name" value="N-terminal domain of ligase-like"/>
    <property type="match status" value="1"/>
</dbReference>
<organism evidence="4 5">
    <name type="scientific">Janibacter limosus</name>
    <dbReference type="NCBI Taxonomy" id="53458"/>
    <lineage>
        <taxon>Bacteria</taxon>
        <taxon>Bacillati</taxon>
        <taxon>Actinomycetota</taxon>
        <taxon>Actinomycetes</taxon>
        <taxon>Micrococcales</taxon>
        <taxon>Intrasporangiaceae</taxon>
        <taxon>Janibacter</taxon>
    </lineage>
</organism>
<dbReference type="OrthoDB" id="9803968at2"/>
<evidence type="ECO:0000256" key="1">
    <source>
        <dbReference type="ARBA" id="ARBA00022990"/>
    </source>
</evidence>
<feature type="compositionally biased region" description="Basic and acidic residues" evidence="2">
    <location>
        <begin position="24"/>
        <end position="33"/>
    </location>
</feature>
<dbReference type="KEGG" id="jli:EXU32_04315"/>
<dbReference type="GO" id="GO:0003987">
    <property type="term" value="F:acetate-CoA ligase activity"/>
    <property type="evidence" value="ECO:0007669"/>
    <property type="project" value="TreeGrafter"/>
</dbReference>
<protein>
    <recommendedName>
        <fullName evidence="3">AMP-dependent synthetase/ligase domain-containing protein</fullName>
    </recommendedName>
</protein>
<dbReference type="Gene3D" id="3.30.300.30">
    <property type="match status" value="1"/>
</dbReference>
<dbReference type="PANTHER" id="PTHR24095:SF14">
    <property type="entry name" value="ACETYL-COENZYME A SYNTHETASE 1"/>
    <property type="match status" value="1"/>
</dbReference>
<dbReference type="SUPFAM" id="SSF56801">
    <property type="entry name" value="Acetyl-CoA synthetase-like"/>
    <property type="match status" value="1"/>
</dbReference>
<name>A0A4P6MRW6_9MICO</name>
<dbReference type="Proteomes" id="UP000290408">
    <property type="component" value="Chromosome"/>
</dbReference>
<dbReference type="EMBL" id="CP036164">
    <property type="protein sequence ID" value="QBF45556.1"/>
    <property type="molecule type" value="Genomic_DNA"/>
</dbReference>
<dbReference type="STRING" id="1216970.GCA_001570985_00991"/>
<sequence>MLPTPRPSPRRPSIWAERLGQRGGRWDMPDREPYPGSTPPDPAWAEIAGLIDFDHPYAALWTPGPRSGRWFADAMANLSTNCIDRHLVDGADRVALHWEGEPGDRRSLTYADLHQQVVVLTRALRGMGVGVGDRVGLHLGWLPETVVAMLACARLGAIHAVLPAPLPIEPLADRLGALDLKVLFTQDGAWRHGTVLPTKARADEALLASGSVEHTIVVRRTGMDVAWFEGDRWYHDIVGPTRRTPAESGEDEGDLGAPVSLPADHPISIVPLATKGGQPVSVLHGAATMLAGALAVHRRLRTGGVFWCAGDISWAVTQFHGIYGPLAYGDTAVMYEGTLDQPAPTRAWEIIARYGVESMVSTPSVMRTVRGWARELPEVSRIPSLLRVTTAGEPVESDLAEWLTQAFGAKDLQVLDAWGQLELSGIVRVMDTADPGLGGAGGETALPDCDLDIVDAAGEPTPPGRAGEAVLRLPWAGTLVDVEGDHADVAQSHWTRHPGCYATGDLASRDERGHIAFLGRTDGVVSISGQLVSLREVREVLEDHPYVSAAEVTWRKDAELGRALVAAVVLDPQVGPDPDLDEVAVGLMNAVREIMGGLARPRSLLVIDRFGDELGRLERARAIATLATPDRVGAPREVTWSQVLAAAGQ</sequence>
<feature type="domain" description="AMP-dependent synthetase/ligase" evidence="3">
    <location>
        <begin position="90"/>
        <end position="474"/>
    </location>
</feature>
<dbReference type="InterPro" id="IPR045851">
    <property type="entry name" value="AMP-bd_C_sf"/>
</dbReference>
<dbReference type="GO" id="GO:0006085">
    <property type="term" value="P:acetyl-CoA biosynthetic process"/>
    <property type="evidence" value="ECO:0007669"/>
    <property type="project" value="TreeGrafter"/>
</dbReference>
<keyword evidence="1" id="KW-0007">Acetylation</keyword>
<evidence type="ECO:0000313" key="4">
    <source>
        <dbReference type="EMBL" id="QBF45556.1"/>
    </source>
</evidence>
<gene>
    <name evidence="4" type="ORF">EXU32_04315</name>
</gene>
<accession>A0A4P6MRW6</accession>
<dbReference type="InterPro" id="IPR042099">
    <property type="entry name" value="ANL_N_sf"/>
</dbReference>
<evidence type="ECO:0000256" key="2">
    <source>
        <dbReference type="SAM" id="MobiDB-lite"/>
    </source>
</evidence>
<dbReference type="GO" id="GO:0005829">
    <property type="term" value="C:cytosol"/>
    <property type="evidence" value="ECO:0007669"/>
    <property type="project" value="TreeGrafter"/>
</dbReference>
<dbReference type="PANTHER" id="PTHR24095">
    <property type="entry name" value="ACETYL-COENZYME A SYNTHETASE"/>
    <property type="match status" value="1"/>
</dbReference>
<dbReference type="InterPro" id="IPR000873">
    <property type="entry name" value="AMP-dep_synth/lig_dom"/>
</dbReference>
<dbReference type="Pfam" id="PF00501">
    <property type="entry name" value="AMP-binding"/>
    <property type="match status" value="1"/>
</dbReference>
<evidence type="ECO:0000313" key="5">
    <source>
        <dbReference type="Proteomes" id="UP000290408"/>
    </source>
</evidence>
<evidence type="ECO:0000259" key="3">
    <source>
        <dbReference type="Pfam" id="PF00501"/>
    </source>
</evidence>
<feature type="region of interest" description="Disordered" evidence="2">
    <location>
        <begin position="1"/>
        <end position="40"/>
    </location>
</feature>
<reference evidence="4 5" key="1">
    <citation type="submission" date="2019-02" db="EMBL/GenBank/DDBJ databases">
        <title>Genomic data mining of an Antarctic deep-sea actinobacterium, Janibacterlimosus P3-3-X1.</title>
        <authorList>
            <person name="Liao L."/>
            <person name="Chen B."/>
        </authorList>
    </citation>
    <scope>NUCLEOTIDE SEQUENCE [LARGE SCALE GENOMIC DNA]</scope>
    <source>
        <strain evidence="4 5">P3-3-X1</strain>
    </source>
</reference>
<dbReference type="AlphaFoldDB" id="A0A4P6MRW6"/>
<proteinExistence type="predicted"/>